<dbReference type="OrthoDB" id="20590at2"/>
<dbReference type="PRINTS" id="PR00080">
    <property type="entry name" value="SDRFAMILY"/>
</dbReference>
<dbReference type="GO" id="GO:0016491">
    <property type="term" value="F:oxidoreductase activity"/>
    <property type="evidence" value="ECO:0007669"/>
    <property type="project" value="UniProtKB-KW"/>
</dbReference>
<gene>
    <name evidence="4" type="ORF">SAMN05444002_2768</name>
</gene>
<keyword evidence="2" id="KW-0560">Oxidoreductase</keyword>
<name>A0A1N6GTE1_9RHOB</name>
<dbReference type="PANTHER" id="PTHR43639">
    <property type="entry name" value="OXIDOREDUCTASE, SHORT-CHAIN DEHYDROGENASE/REDUCTASE FAMILY (AFU_ORTHOLOGUE AFUA_5G02870)"/>
    <property type="match status" value="1"/>
</dbReference>
<dbReference type="RefSeq" id="WP_074256749.1">
    <property type="nucleotide sequence ID" value="NZ_FSRL01000001.1"/>
</dbReference>
<dbReference type="PROSITE" id="PS00061">
    <property type="entry name" value="ADH_SHORT"/>
    <property type="match status" value="1"/>
</dbReference>
<dbReference type="EMBL" id="FSRL01000001">
    <property type="protein sequence ID" value="SIO10861.1"/>
    <property type="molecule type" value="Genomic_DNA"/>
</dbReference>
<proteinExistence type="inferred from homology"/>
<dbReference type="FunFam" id="3.40.50.720:FF:000084">
    <property type="entry name" value="Short-chain dehydrogenase reductase"/>
    <property type="match status" value="1"/>
</dbReference>
<organism evidence="4 5">
    <name type="scientific">Vannielia litorea</name>
    <dbReference type="NCBI Taxonomy" id="1217970"/>
    <lineage>
        <taxon>Bacteria</taxon>
        <taxon>Pseudomonadati</taxon>
        <taxon>Pseudomonadota</taxon>
        <taxon>Alphaproteobacteria</taxon>
        <taxon>Rhodobacterales</taxon>
        <taxon>Paracoccaceae</taxon>
        <taxon>Vannielia</taxon>
    </lineage>
</organism>
<dbReference type="InterPro" id="IPR002347">
    <property type="entry name" value="SDR_fam"/>
</dbReference>
<dbReference type="AlphaFoldDB" id="A0A1N6GTE1"/>
<dbReference type="InterPro" id="IPR036291">
    <property type="entry name" value="NAD(P)-bd_dom_sf"/>
</dbReference>
<evidence type="ECO:0000313" key="5">
    <source>
        <dbReference type="Proteomes" id="UP000184932"/>
    </source>
</evidence>
<dbReference type="Pfam" id="PF13561">
    <property type="entry name" value="adh_short_C2"/>
    <property type="match status" value="1"/>
</dbReference>
<dbReference type="Proteomes" id="UP000184932">
    <property type="component" value="Unassembled WGS sequence"/>
</dbReference>
<dbReference type="PANTHER" id="PTHR43639:SF1">
    <property type="entry name" value="SHORT-CHAIN DEHYDROGENASE_REDUCTASE FAMILY PROTEIN"/>
    <property type="match status" value="1"/>
</dbReference>
<dbReference type="InterPro" id="IPR057326">
    <property type="entry name" value="KR_dom"/>
</dbReference>
<evidence type="ECO:0000256" key="1">
    <source>
        <dbReference type="ARBA" id="ARBA00006484"/>
    </source>
</evidence>
<evidence type="ECO:0000313" key="4">
    <source>
        <dbReference type="EMBL" id="SIO10861.1"/>
    </source>
</evidence>
<accession>A0A1N6GTE1</accession>
<dbReference type="SMART" id="SM00822">
    <property type="entry name" value="PKS_KR"/>
    <property type="match status" value="1"/>
</dbReference>
<dbReference type="SUPFAM" id="SSF51735">
    <property type="entry name" value="NAD(P)-binding Rossmann-fold domains"/>
    <property type="match status" value="1"/>
</dbReference>
<comment type="similarity">
    <text evidence="1">Belongs to the short-chain dehydrogenases/reductases (SDR) family.</text>
</comment>
<dbReference type="STRING" id="1217970.SAMN05444002_2768"/>
<dbReference type="PRINTS" id="PR00081">
    <property type="entry name" value="GDHRDH"/>
</dbReference>
<sequence>MANFLVTGGSRGIGAAICRLAAEKGHDVVVNYASGREAADGVTSDIIAAGRQACAVQADMSVEADVIRLYQEAIGFLGHIDVVVNNAGIIGRTPILEMDIAAARSMLEVNLLAIMSSCREAARHMAKSRGGKGGVIVNVSSSAARTGGFPQHSAYAASKGGVDSLSLALAQELGPEGVRVVPVRPGISKTDMLAASFGFDQAMTNARSTIPLGRAADPSEIAAVIVWLAGPEASFMTGLPIDVSGGK</sequence>
<protein>
    <submittedName>
        <fullName evidence="4">NAD(P)-dependent dehydrogenase, short-chain alcohol dehydrogenase family</fullName>
    </submittedName>
</protein>
<evidence type="ECO:0000259" key="3">
    <source>
        <dbReference type="SMART" id="SM00822"/>
    </source>
</evidence>
<dbReference type="InterPro" id="IPR020904">
    <property type="entry name" value="Sc_DH/Rdtase_CS"/>
</dbReference>
<feature type="domain" description="Ketoreductase" evidence="3">
    <location>
        <begin position="2"/>
        <end position="186"/>
    </location>
</feature>
<reference evidence="5" key="1">
    <citation type="submission" date="2016-11" db="EMBL/GenBank/DDBJ databases">
        <authorList>
            <person name="Varghese N."/>
            <person name="Submissions S."/>
        </authorList>
    </citation>
    <scope>NUCLEOTIDE SEQUENCE [LARGE SCALE GENOMIC DNA]</scope>
    <source>
        <strain evidence="5">DSM 29440</strain>
    </source>
</reference>
<dbReference type="Gene3D" id="3.40.50.720">
    <property type="entry name" value="NAD(P)-binding Rossmann-like Domain"/>
    <property type="match status" value="1"/>
</dbReference>
<evidence type="ECO:0000256" key="2">
    <source>
        <dbReference type="ARBA" id="ARBA00023002"/>
    </source>
</evidence>
<dbReference type="CDD" id="cd05233">
    <property type="entry name" value="SDR_c"/>
    <property type="match status" value="1"/>
</dbReference>
<keyword evidence="5" id="KW-1185">Reference proteome</keyword>